<keyword evidence="3" id="KW-1185">Reference proteome</keyword>
<proteinExistence type="predicted"/>
<evidence type="ECO:0000256" key="1">
    <source>
        <dbReference type="SAM" id="MobiDB-lite"/>
    </source>
</evidence>
<dbReference type="Proteomes" id="UP001516400">
    <property type="component" value="Unassembled WGS sequence"/>
</dbReference>
<dbReference type="AlphaFoldDB" id="A0ABD2N8S6"/>
<evidence type="ECO:0000313" key="3">
    <source>
        <dbReference type="Proteomes" id="UP001516400"/>
    </source>
</evidence>
<gene>
    <name evidence="2" type="ORF">HHI36_019814</name>
</gene>
<reference evidence="2 3" key="1">
    <citation type="journal article" date="2021" name="BMC Biol.">
        <title>Horizontally acquired antibacterial genes associated with adaptive radiation of ladybird beetles.</title>
        <authorList>
            <person name="Li H.S."/>
            <person name="Tang X.F."/>
            <person name="Huang Y.H."/>
            <person name="Xu Z.Y."/>
            <person name="Chen M.L."/>
            <person name="Du X.Y."/>
            <person name="Qiu B.Y."/>
            <person name="Chen P.T."/>
            <person name="Zhang W."/>
            <person name="Slipinski A."/>
            <person name="Escalona H.E."/>
            <person name="Waterhouse R.M."/>
            <person name="Zwick A."/>
            <person name="Pang H."/>
        </authorList>
    </citation>
    <scope>NUCLEOTIDE SEQUENCE [LARGE SCALE GENOMIC DNA]</scope>
    <source>
        <strain evidence="2">SYSU2018</strain>
    </source>
</reference>
<dbReference type="EMBL" id="JABFTP020000083">
    <property type="protein sequence ID" value="KAL3275042.1"/>
    <property type="molecule type" value="Genomic_DNA"/>
</dbReference>
<organism evidence="2 3">
    <name type="scientific">Cryptolaemus montrouzieri</name>
    <dbReference type="NCBI Taxonomy" id="559131"/>
    <lineage>
        <taxon>Eukaryota</taxon>
        <taxon>Metazoa</taxon>
        <taxon>Ecdysozoa</taxon>
        <taxon>Arthropoda</taxon>
        <taxon>Hexapoda</taxon>
        <taxon>Insecta</taxon>
        <taxon>Pterygota</taxon>
        <taxon>Neoptera</taxon>
        <taxon>Endopterygota</taxon>
        <taxon>Coleoptera</taxon>
        <taxon>Polyphaga</taxon>
        <taxon>Cucujiformia</taxon>
        <taxon>Coccinelloidea</taxon>
        <taxon>Coccinellidae</taxon>
        <taxon>Scymninae</taxon>
        <taxon>Scymnini</taxon>
        <taxon>Cryptolaemus</taxon>
    </lineage>
</organism>
<feature type="region of interest" description="Disordered" evidence="1">
    <location>
        <begin position="70"/>
        <end position="100"/>
    </location>
</feature>
<feature type="non-terminal residue" evidence="2">
    <location>
        <position position="1"/>
    </location>
</feature>
<accession>A0ABD2N8S6</accession>
<comment type="caution">
    <text evidence="2">The sequence shown here is derived from an EMBL/GenBank/DDBJ whole genome shotgun (WGS) entry which is preliminary data.</text>
</comment>
<name>A0ABD2N8S6_9CUCU</name>
<evidence type="ECO:0000313" key="2">
    <source>
        <dbReference type="EMBL" id="KAL3275042.1"/>
    </source>
</evidence>
<sequence length="100" mass="11404">PLEIDAIRLAVPNLKSQFLAKFSSLEENNLYAISRYLDSRYKHNFFKPVTEEKLKDEIIEMVNHSVVTDSHMSPMEKKLKGMGDSLDPEPGKSSTGKKTY</sequence>
<protein>
    <submittedName>
        <fullName evidence="2">Uncharacterized protein</fullName>
    </submittedName>
</protein>